<dbReference type="Proteomes" id="UP001315967">
    <property type="component" value="Chromosome"/>
</dbReference>
<dbReference type="RefSeq" id="WP_313793062.1">
    <property type="nucleotide sequence ID" value="NZ_CP102453.1"/>
</dbReference>
<dbReference type="EMBL" id="CP102453">
    <property type="protein sequence ID" value="UUX33560.1"/>
    <property type="molecule type" value="Genomic_DNA"/>
</dbReference>
<dbReference type="InterPro" id="IPR002525">
    <property type="entry name" value="Transp_IS110-like_N"/>
</dbReference>
<evidence type="ECO:0000313" key="4">
    <source>
        <dbReference type="Proteomes" id="UP001315967"/>
    </source>
</evidence>
<dbReference type="PANTHER" id="PTHR33055:SF13">
    <property type="entry name" value="TRANSPOSASE"/>
    <property type="match status" value="1"/>
</dbReference>
<reference evidence="3 4" key="1">
    <citation type="submission" date="2022-08" db="EMBL/GenBank/DDBJ databases">
        <title>Aerococcaceae sp. nov isolated from spoiled eye mask.</title>
        <authorList>
            <person name="Zhou G."/>
            <person name="Xie X.-B."/>
            <person name="Shi Q.-S."/>
            <person name="Wang Y.-S."/>
            <person name="Wen X."/>
            <person name="Peng H."/>
            <person name="Yang X.-J."/>
            <person name="Tao H.-B."/>
            <person name="Huang X.-M."/>
        </authorList>
    </citation>
    <scope>NUCLEOTIDE SEQUENCE [LARGE SCALE GENOMIC DNA]</scope>
    <source>
        <strain evidence="4">DM20194951</strain>
    </source>
</reference>
<dbReference type="InterPro" id="IPR003346">
    <property type="entry name" value="Transposase_20"/>
</dbReference>
<evidence type="ECO:0000313" key="3">
    <source>
        <dbReference type="EMBL" id="UUX33560.1"/>
    </source>
</evidence>
<organism evidence="3 4">
    <name type="scientific">Fundicoccus culcitae</name>
    <dbReference type="NCBI Taxonomy" id="2969821"/>
    <lineage>
        <taxon>Bacteria</taxon>
        <taxon>Bacillati</taxon>
        <taxon>Bacillota</taxon>
        <taxon>Bacilli</taxon>
        <taxon>Lactobacillales</taxon>
        <taxon>Aerococcaceae</taxon>
        <taxon>Fundicoccus</taxon>
    </lineage>
</organism>
<proteinExistence type="predicted"/>
<name>A0ABY5P502_9LACT</name>
<keyword evidence="4" id="KW-1185">Reference proteome</keyword>
<dbReference type="PANTHER" id="PTHR33055">
    <property type="entry name" value="TRANSPOSASE FOR INSERTION SEQUENCE ELEMENT IS1111A"/>
    <property type="match status" value="1"/>
</dbReference>
<dbReference type="InterPro" id="IPR047650">
    <property type="entry name" value="Transpos_IS110"/>
</dbReference>
<evidence type="ECO:0000259" key="2">
    <source>
        <dbReference type="Pfam" id="PF02371"/>
    </source>
</evidence>
<dbReference type="Pfam" id="PF02371">
    <property type="entry name" value="Transposase_20"/>
    <property type="match status" value="1"/>
</dbReference>
<gene>
    <name evidence="3" type="ORF">NRE15_11725</name>
</gene>
<accession>A0ABY5P502</accession>
<feature type="domain" description="Transposase IS110-like N-terminal" evidence="1">
    <location>
        <begin position="9"/>
        <end position="157"/>
    </location>
</feature>
<protein>
    <submittedName>
        <fullName evidence="3">IS110 family transposase</fullName>
    </submittedName>
</protein>
<sequence length="389" mass="44041">MDVMVEKCAGIDVHKSKITVCVLIGEMTNAKPKRELKTFGTTTMELHACAQWLVKLGITTVLMESTGQYWRPIWNILEPYQFQMILANAQHIKQVPGRKTDIKDAQWIAELGRCGLVNGSYVPDRDIQDLRQLTRHRSSVKEDLTRRKNQVHDILQRSNFKLSSYLSDIFGKTGQTLLHMFINGEAITEKTLEDKVHKRVLATLPQLVEAMNGSLTKVNRQLLKLELETINRLETECQECEYYIEEHIEKYEDVYLRLLEIPGVSRTTAQVILAEIGPTVDAFETAEKLASWAGLCPGSYESAGIQYGSKTTRGNRYLKAALCRAGLIAGRSNNQDFRSVYYKFKERNQKSKGIVALAHKILRIVYALIDTGESYDPGKQKKTPATAIA</sequence>
<dbReference type="Pfam" id="PF01548">
    <property type="entry name" value="DEDD_Tnp_IS110"/>
    <property type="match status" value="1"/>
</dbReference>
<feature type="domain" description="Transposase IS116/IS110/IS902 C-terminal" evidence="2">
    <location>
        <begin position="257"/>
        <end position="341"/>
    </location>
</feature>
<evidence type="ECO:0000259" key="1">
    <source>
        <dbReference type="Pfam" id="PF01548"/>
    </source>
</evidence>
<dbReference type="NCBIfam" id="NF033542">
    <property type="entry name" value="transpos_IS110"/>
    <property type="match status" value="1"/>
</dbReference>